<dbReference type="Proteomes" id="UP001351900">
    <property type="component" value="Unassembled WGS sequence"/>
</dbReference>
<comment type="caution">
    <text evidence="3">The sequence shown here is derived from an EMBL/GenBank/DDBJ whole genome shotgun (WGS) entry which is preliminary data.</text>
</comment>
<name>A0ABU7V5C2_9MICO</name>
<proteinExistence type="inferred from homology"/>
<reference evidence="3 4" key="1">
    <citation type="submission" date="2024-01" db="EMBL/GenBank/DDBJ databases">
        <title>the genome sequence of strain Microbacterium schleiferi NBRC 15075.</title>
        <authorList>
            <person name="Ding Y."/>
            <person name="Zhang G."/>
        </authorList>
    </citation>
    <scope>NUCLEOTIDE SEQUENCE [LARGE SCALE GENOMIC DNA]</scope>
    <source>
        <strain evidence="3 4">NBRC 15075</strain>
    </source>
</reference>
<dbReference type="EC" id="3.1.-.-" evidence="3"/>
<keyword evidence="2" id="KW-1277">Toxin-antitoxin system</keyword>
<dbReference type="Gene3D" id="2.30.30.110">
    <property type="match status" value="1"/>
</dbReference>
<keyword evidence="4" id="KW-1185">Reference proteome</keyword>
<dbReference type="RefSeq" id="WP_331791356.1">
    <property type="nucleotide sequence ID" value="NZ_BAAAUO010000002.1"/>
</dbReference>
<evidence type="ECO:0000256" key="1">
    <source>
        <dbReference type="ARBA" id="ARBA00007521"/>
    </source>
</evidence>
<gene>
    <name evidence="3" type="ORF">V2V91_07015</name>
</gene>
<keyword evidence="3" id="KW-0378">Hydrolase</keyword>
<dbReference type="InterPro" id="IPR003477">
    <property type="entry name" value="PemK-like"/>
</dbReference>
<dbReference type="Pfam" id="PF02452">
    <property type="entry name" value="PemK_toxin"/>
    <property type="match status" value="1"/>
</dbReference>
<dbReference type="SUPFAM" id="SSF50118">
    <property type="entry name" value="Cell growth inhibitor/plasmid maintenance toxic component"/>
    <property type="match status" value="1"/>
</dbReference>
<sequence length="143" mass="16005">MPPLAVRTRLIAAPGANGLKISYAPELDGDADAGEIVWTWVPYEEGDGRGKDRPVLVIGRQDPDHVYAVRLTSQPHDGDRDYVTIGSGPWDARGRASWVDIEQLYSVNHHGMRREAAALDLDRFVIVANALRRRYGWDAESRR</sequence>
<organism evidence="3 4">
    <name type="scientific">Microbacterium schleiferi</name>
    <dbReference type="NCBI Taxonomy" id="69362"/>
    <lineage>
        <taxon>Bacteria</taxon>
        <taxon>Bacillati</taxon>
        <taxon>Actinomycetota</taxon>
        <taxon>Actinomycetes</taxon>
        <taxon>Micrococcales</taxon>
        <taxon>Microbacteriaceae</taxon>
        <taxon>Microbacterium</taxon>
    </lineage>
</organism>
<evidence type="ECO:0000313" key="3">
    <source>
        <dbReference type="EMBL" id="MEF2254887.1"/>
    </source>
</evidence>
<dbReference type="GO" id="GO:0016787">
    <property type="term" value="F:hydrolase activity"/>
    <property type="evidence" value="ECO:0007669"/>
    <property type="project" value="UniProtKB-KW"/>
</dbReference>
<comment type="similarity">
    <text evidence="1">Belongs to the PemK/MazF family.</text>
</comment>
<dbReference type="EMBL" id="JAZHOV010000003">
    <property type="protein sequence ID" value="MEF2254887.1"/>
    <property type="molecule type" value="Genomic_DNA"/>
</dbReference>
<accession>A0ABU7V5C2</accession>
<evidence type="ECO:0000313" key="4">
    <source>
        <dbReference type="Proteomes" id="UP001351900"/>
    </source>
</evidence>
<evidence type="ECO:0000256" key="2">
    <source>
        <dbReference type="ARBA" id="ARBA00022649"/>
    </source>
</evidence>
<dbReference type="InterPro" id="IPR011067">
    <property type="entry name" value="Plasmid_toxin/cell-grow_inhib"/>
</dbReference>
<protein>
    <submittedName>
        <fullName evidence="3">Type II toxin-antitoxin system PemK/MazF family toxin</fullName>
        <ecNumber evidence="3">3.1.-.-</ecNumber>
    </submittedName>
</protein>